<keyword evidence="5 8" id="KW-0812">Transmembrane</keyword>
<feature type="transmembrane region" description="Helical" evidence="8">
    <location>
        <begin position="173"/>
        <end position="191"/>
    </location>
</feature>
<evidence type="ECO:0000256" key="8">
    <source>
        <dbReference type="SAM" id="Phobius"/>
    </source>
</evidence>
<evidence type="ECO:0000313" key="11">
    <source>
        <dbReference type="Proteomes" id="UP000324497"/>
    </source>
</evidence>
<keyword evidence="4" id="KW-0762">Sugar transport</keyword>
<organism evidence="10 11">
    <name type="scientific">Liquorilactobacillus nagelii</name>
    <dbReference type="NCBI Taxonomy" id="82688"/>
    <lineage>
        <taxon>Bacteria</taxon>
        <taxon>Bacillati</taxon>
        <taxon>Bacillota</taxon>
        <taxon>Bacilli</taxon>
        <taxon>Lactobacillales</taxon>
        <taxon>Lactobacillaceae</taxon>
        <taxon>Liquorilactobacillus</taxon>
    </lineage>
</organism>
<dbReference type="GO" id="GO:0005886">
    <property type="term" value="C:plasma membrane"/>
    <property type="evidence" value="ECO:0007669"/>
    <property type="project" value="UniProtKB-SubCell"/>
</dbReference>
<protein>
    <recommendedName>
        <fullName evidence="9">Phosphotransferase system EIIC domain-containing protein</fullName>
    </recommendedName>
</protein>
<dbReference type="Proteomes" id="UP000324497">
    <property type="component" value="Chromosome"/>
</dbReference>
<feature type="transmembrane region" description="Helical" evidence="8">
    <location>
        <begin position="258"/>
        <end position="276"/>
    </location>
</feature>
<evidence type="ECO:0000313" key="10">
    <source>
        <dbReference type="EMBL" id="AUJ31403.1"/>
    </source>
</evidence>
<evidence type="ECO:0000256" key="1">
    <source>
        <dbReference type="ARBA" id="ARBA00004651"/>
    </source>
</evidence>
<comment type="subcellular location">
    <subcellularLocation>
        <location evidence="1">Cell membrane</location>
        <topology evidence="1">Multi-pass membrane protein</topology>
    </subcellularLocation>
</comment>
<keyword evidence="7 8" id="KW-0472">Membrane</keyword>
<evidence type="ECO:0000256" key="5">
    <source>
        <dbReference type="ARBA" id="ARBA00022692"/>
    </source>
</evidence>
<dbReference type="AlphaFoldDB" id="A0A3Q8CU69"/>
<feature type="transmembrane region" description="Helical" evidence="8">
    <location>
        <begin position="108"/>
        <end position="125"/>
    </location>
</feature>
<reference evidence="10 11" key="1">
    <citation type="submission" date="2016-11" db="EMBL/GenBank/DDBJ databases">
        <title>Interaction between Lactobacillus species and yeast in water kefir.</title>
        <authorList>
            <person name="Behr J."/>
            <person name="Xu D."/>
            <person name="Vogel R.F."/>
        </authorList>
    </citation>
    <scope>NUCLEOTIDE SEQUENCE [LARGE SCALE GENOMIC DNA]</scope>
    <source>
        <strain evidence="10 11">TMW 1.1827</strain>
    </source>
</reference>
<proteinExistence type="predicted"/>
<dbReference type="KEGG" id="lng:BSQ50_01785"/>
<evidence type="ECO:0000256" key="4">
    <source>
        <dbReference type="ARBA" id="ARBA00022597"/>
    </source>
</evidence>
<feature type="transmembrane region" description="Helical" evidence="8">
    <location>
        <begin position="283"/>
        <end position="302"/>
    </location>
</feature>
<dbReference type="Pfam" id="PF13303">
    <property type="entry name" value="PTS_EIIC_2"/>
    <property type="match status" value="1"/>
</dbReference>
<accession>A0A3Q8CU69</accession>
<dbReference type="RefSeq" id="WP_148126261.1">
    <property type="nucleotide sequence ID" value="NZ_CP018180.1"/>
</dbReference>
<dbReference type="GO" id="GO:0009401">
    <property type="term" value="P:phosphoenolpyruvate-dependent sugar phosphotransferase system"/>
    <property type="evidence" value="ECO:0007669"/>
    <property type="project" value="InterPro"/>
</dbReference>
<feature type="transmembrane region" description="Helical" evidence="8">
    <location>
        <begin position="308"/>
        <end position="326"/>
    </location>
</feature>
<feature type="transmembrane region" description="Helical" evidence="8">
    <location>
        <begin position="51"/>
        <end position="70"/>
    </location>
</feature>
<feature type="transmembrane region" description="Helical" evidence="8">
    <location>
        <begin position="203"/>
        <end position="227"/>
    </location>
</feature>
<evidence type="ECO:0000256" key="3">
    <source>
        <dbReference type="ARBA" id="ARBA00022475"/>
    </source>
</evidence>
<gene>
    <name evidence="10" type="ORF">BSQ50_01785</name>
</gene>
<dbReference type="InterPro" id="IPR003352">
    <property type="entry name" value="PTS_EIIC"/>
</dbReference>
<feature type="transmembrane region" description="Helical" evidence="8">
    <location>
        <begin position="12"/>
        <end position="31"/>
    </location>
</feature>
<dbReference type="EMBL" id="CP018180">
    <property type="protein sequence ID" value="AUJ31403.1"/>
    <property type="molecule type" value="Genomic_DNA"/>
</dbReference>
<keyword evidence="3" id="KW-1003">Cell membrane</keyword>
<keyword evidence="11" id="KW-1185">Reference proteome</keyword>
<name>A0A3Q8CU69_9LACO</name>
<feature type="transmembrane region" description="Helical" evidence="8">
    <location>
        <begin position="132"/>
        <end position="153"/>
    </location>
</feature>
<keyword evidence="2" id="KW-0813">Transport</keyword>
<evidence type="ECO:0000256" key="2">
    <source>
        <dbReference type="ARBA" id="ARBA00022448"/>
    </source>
</evidence>
<evidence type="ECO:0000256" key="6">
    <source>
        <dbReference type="ARBA" id="ARBA00022989"/>
    </source>
</evidence>
<sequence length="347" mass="36539">MTEKITGRQFIMNILNGVSLGVVVALIPSALVGQLMQALQPIFPAATTIRLITSFAMSMLPAIMGLCVGMQFKLNPIQTSAVALASMIGSGVLHFEKSGFNLQGTGDIINSGLTIALAVVLARLIGNKLKNYTILLLPLLVLVFAGGTGNLMLPFIKKITIAIGTTIEHITTLQPLLMGSLMGIVFALLIVSPISSVGIATAIGLTGIGSGAANLGITAASFMLAIYGSSVNSLGTTLAHFIGSPKIQMANLLEKPGLYFPLAINAGILGFLGALFDIKGTPMSAGFGFSGLIGPLTAWNYLNQGLEDLLLLVILFLILPVVLAWLSRHFFVHRLGWYQPRDLLLVV</sequence>
<keyword evidence="6 8" id="KW-1133">Transmembrane helix</keyword>
<dbReference type="GO" id="GO:0008982">
    <property type="term" value="F:protein-N(PI)-phosphohistidine-sugar phosphotransferase activity"/>
    <property type="evidence" value="ECO:0007669"/>
    <property type="project" value="InterPro"/>
</dbReference>
<feature type="transmembrane region" description="Helical" evidence="8">
    <location>
        <begin position="77"/>
        <end position="96"/>
    </location>
</feature>
<evidence type="ECO:0000256" key="7">
    <source>
        <dbReference type="ARBA" id="ARBA00023136"/>
    </source>
</evidence>
<feature type="domain" description="Phosphotransferase system EIIC" evidence="9">
    <location>
        <begin position="12"/>
        <end position="343"/>
    </location>
</feature>
<evidence type="ECO:0000259" key="9">
    <source>
        <dbReference type="Pfam" id="PF13303"/>
    </source>
</evidence>